<dbReference type="AlphaFoldDB" id="A0AAV5A8L7"/>
<evidence type="ECO:0000313" key="3">
    <source>
        <dbReference type="Proteomes" id="UP001050691"/>
    </source>
</evidence>
<dbReference type="EMBL" id="BPWL01000003">
    <property type="protein sequence ID" value="GJJ08901.1"/>
    <property type="molecule type" value="Genomic_DNA"/>
</dbReference>
<keyword evidence="1" id="KW-0732">Signal</keyword>
<name>A0AAV5A8L7_9AGAM</name>
<dbReference type="Proteomes" id="UP001050691">
    <property type="component" value="Unassembled WGS sequence"/>
</dbReference>
<keyword evidence="3" id="KW-1185">Reference proteome</keyword>
<evidence type="ECO:0008006" key="4">
    <source>
        <dbReference type="Google" id="ProtNLM"/>
    </source>
</evidence>
<dbReference type="SUPFAM" id="SSF47240">
    <property type="entry name" value="Ferritin-like"/>
    <property type="match status" value="1"/>
</dbReference>
<dbReference type="Pfam" id="PF13668">
    <property type="entry name" value="Ferritin_2"/>
    <property type="match status" value="1"/>
</dbReference>
<sequence>MRFSTICSFLAIAGWASAGPIRARQNSTDIDPGLAFIVVLEEIAVSFFEEFLEAFTDDDFEAAGFSSAIRDDIITTIASNEDDHFTVLQGLLGAPPPNCTVDFTPAFPDVATALEVARQLDTIAVGGYIGLIANDPESDNLELFAEILANEAQHKSMMDFSVAAQPVAHAFEMGLNPAEILAMLLPFNPSCTPDLSITPNTPLGLSCQILNGDDATATPLPIDQCSMQGQSGATFIFVTTDDNAISADPLNRLSVPSICAGPALALIDS</sequence>
<dbReference type="InterPro" id="IPR009078">
    <property type="entry name" value="Ferritin-like_SF"/>
</dbReference>
<feature type="signal peptide" evidence="1">
    <location>
        <begin position="1"/>
        <end position="18"/>
    </location>
</feature>
<gene>
    <name evidence="2" type="ORF">Clacol_003121</name>
</gene>
<accession>A0AAV5A8L7</accession>
<feature type="chain" id="PRO_5043674713" description="Ferritin-like domain-containing protein" evidence="1">
    <location>
        <begin position="19"/>
        <end position="269"/>
    </location>
</feature>
<evidence type="ECO:0000256" key="1">
    <source>
        <dbReference type="SAM" id="SignalP"/>
    </source>
</evidence>
<evidence type="ECO:0000313" key="2">
    <source>
        <dbReference type="EMBL" id="GJJ08901.1"/>
    </source>
</evidence>
<organism evidence="2 3">
    <name type="scientific">Clathrus columnatus</name>
    <dbReference type="NCBI Taxonomy" id="1419009"/>
    <lineage>
        <taxon>Eukaryota</taxon>
        <taxon>Fungi</taxon>
        <taxon>Dikarya</taxon>
        <taxon>Basidiomycota</taxon>
        <taxon>Agaricomycotina</taxon>
        <taxon>Agaricomycetes</taxon>
        <taxon>Phallomycetidae</taxon>
        <taxon>Phallales</taxon>
        <taxon>Clathraceae</taxon>
        <taxon>Clathrus</taxon>
    </lineage>
</organism>
<proteinExistence type="predicted"/>
<protein>
    <recommendedName>
        <fullName evidence="4">Ferritin-like domain-containing protein</fullName>
    </recommendedName>
</protein>
<reference evidence="2" key="1">
    <citation type="submission" date="2021-10" db="EMBL/GenBank/DDBJ databases">
        <title>De novo Genome Assembly of Clathrus columnatus (Basidiomycota, Fungi) Using Illumina and Nanopore Sequence Data.</title>
        <authorList>
            <person name="Ogiso-Tanaka E."/>
            <person name="Itagaki H."/>
            <person name="Hosoya T."/>
            <person name="Hosaka K."/>
        </authorList>
    </citation>
    <scope>NUCLEOTIDE SEQUENCE</scope>
    <source>
        <strain evidence="2">MO-923</strain>
    </source>
</reference>
<dbReference type="CDD" id="cd00657">
    <property type="entry name" value="Ferritin_like"/>
    <property type="match status" value="1"/>
</dbReference>
<comment type="caution">
    <text evidence="2">The sequence shown here is derived from an EMBL/GenBank/DDBJ whole genome shotgun (WGS) entry which is preliminary data.</text>
</comment>